<dbReference type="Gene3D" id="1.10.510.10">
    <property type="entry name" value="Transferase(Phosphotransferase) domain 1"/>
    <property type="match status" value="1"/>
</dbReference>
<dbReference type="Proteomes" id="UP000319715">
    <property type="component" value="Unassembled WGS sequence"/>
</dbReference>
<comment type="caution">
    <text evidence="2">The sequence shown here is derived from an EMBL/GenBank/DDBJ whole genome shotgun (WGS) entry which is preliminary data.</text>
</comment>
<evidence type="ECO:0000313" key="3">
    <source>
        <dbReference type="Proteomes" id="UP000319715"/>
    </source>
</evidence>
<reference evidence="2 3" key="1">
    <citation type="submission" date="2019-06" db="EMBL/GenBank/DDBJ databases">
        <title>Pantoea dispersa Assembly.</title>
        <authorList>
            <person name="Wang J."/>
        </authorList>
    </citation>
    <scope>NUCLEOTIDE SEQUENCE [LARGE SCALE GENOMIC DNA]</scope>
    <source>
        <strain evidence="3">bio</strain>
    </source>
</reference>
<dbReference type="Pfam" id="PF00069">
    <property type="entry name" value="Pkinase"/>
    <property type="match status" value="1"/>
</dbReference>
<dbReference type="RefSeq" id="WP_141496908.1">
    <property type="nucleotide sequence ID" value="NZ_VICF01000010.1"/>
</dbReference>
<proteinExistence type="predicted"/>
<dbReference type="SMART" id="SM00220">
    <property type="entry name" value="S_TKc"/>
    <property type="match status" value="1"/>
</dbReference>
<evidence type="ECO:0000259" key="1">
    <source>
        <dbReference type="PROSITE" id="PS50011"/>
    </source>
</evidence>
<keyword evidence="2" id="KW-0418">Kinase</keyword>
<dbReference type="InterPro" id="IPR000719">
    <property type="entry name" value="Prot_kinase_dom"/>
</dbReference>
<evidence type="ECO:0000313" key="2">
    <source>
        <dbReference type="EMBL" id="TQC70009.1"/>
    </source>
</evidence>
<name>A0ABY2ZT92_9GAMM</name>
<accession>A0ABY2ZT92</accession>
<sequence>MIEKGNYFIESLEEIGSGGCGYVEKVKVYNSTKDHFTLCAKKTFSPSADNNTTEIKAVADLRERFLVEIKAQCRLNELNHKSIVHICLHDTSLDNPYFIMELGESNLADDIKNNNLDEYIKCQAVFSILSGLRTVHDNDYIHRDLKPANIIRFPDGVYKISDFGLVKDQDTLRAQVKTRFAPNELGTDGYRAPESIESGHFYKESDIYAFGRILKELYPEPNIGLKRVISKCTSYFYDERYRDVDSLFVDFSNSI</sequence>
<dbReference type="InterPro" id="IPR011009">
    <property type="entry name" value="Kinase-like_dom_sf"/>
</dbReference>
<dbReference type="GO" id="GO:0016301">
    <property type="term" value="F:kinase activity"/>
    <property type="evidence" value="ECO:0007669"/>
    <property type="project" value="UniProtKB-KW"/>
</dbReference>
<protein>
    <submittedName>
        <fullName evidence="2">Protein kinase</fullName>
    </submittedName>
</protein>
<dbReference type="PROSITE" id="PS50011">
    <property type="entry name" value="PROTEIN_KINASE_DOM"/>
    <property type="match status" value="1"/>
</dbReference>
<feature type="domain" description="Protein kinase" evidence="1">
    <location>
        <begin position="9"/>
        <end position="255"/>
    </location>
</feature>
<gene>
    <name evidence="2" type="ORF">FK492_20005</name>
</gene>
<dbReference type="PANTHER" id="PTHR44167:SF24">
    <property type="entry name" value="SERINE_THREONINE-PROTEIN KINASE CHK2"/>
    <property type="match status" value="1"/>
</dbReference>
<dbReference type="PANTHER" id="PTHR44167">
    <property type="entry name" value="OVARIAN-SPECIFIC SERINE/THREONINE-PROTEIN KINASE LOK-RELATED"/>
    <property type="match status" value="1"/>
</dbReference>
<keyword evidence="3" id="KW-1185">Reference proteome</keyword>
<organism evidence="2 3">
    <name type="scientific">Pantoea dispersa</name>
    <dbReference type="NCBI Taxonomy" id="59814"/>
    <lineage>
        <taxon>Bacteria</taxon>
        <taxon>Pseudomonadati</taxon>
        <taxon>Pseudomonadota</taxon>
        <taxon>Gammaproteobacteria</taxon>
        <taxon>Enterobacterales</taxon>
        <taxon>Erwiniaceae</taxon>
        <taxon>Pantoea</taxon>
    </lineage>
</organism>
<dbReference type="EMBL" id="VICF01000010">
    <property type="protein sequence ID" value="TQC70009.1"/>
    <property type="molecule type" value="Genomic_DNA"/>
</dbReference>
<dbReference type="SUPFAM" id="SSF56112">
    <property type="entry name" value="Protein kinase-like (PK-like)"/>
    <property type="match status" value="1"/>
</dbReference>
<keyword evidence="2" id="KW-0808">Transferase</keyword>